<name>A0ABN3UBH4_9ACTN</name>
<sequence length="135" mass="15199">MVLVTTLDVRFRDLTGSPQLYGFPPPELLPGLRWLGSDYSALLARDLERGLLRQAPGTRLRAVRCESDPLLRTVGVDRAGVPRAQDAAFSLEILLLDGAGRSWRLRGRWTYTGRDLGTFQSRVGHYWELFSADRV</sequence>
<keyword evidence="2" id="KW-1185">Reference proteome</keyword>
<reference evidence="1 2" key="1">
    <citation type="journal article" date="2019" name="Int. J. Syst. Evol. Microbiol.">
        <title>The Global Catalogue of Microorganisms (GCM) 10K type strain sequencing project: providing services to taxonomists for standard genome sequencing and annotation.</title>
        <authorList>
            <consortium name="The Broad Institute Genomics Platform"/>
            <consortium name="The Broad Institute Genome Sequencing Center for Infectious Disease"/>
            <person name="Wu L."/>
            <person name="Ma J."/>
        </authorList>
    </citation>
    <scope>NUCLEOTIDE SEQUENCE [LARGE SCALE GENOMIC DNA]</scope>
    <source>
        <strain evidence="1 2">JCM 8201</strain>
    </source>
</reference>
<protein>
    <submittedName>
        <fullName evidence="1">Uncharacterized protein</fullName>
    </submittedName>
</protein>
<proteinExistence type="predicted"/>
<dbReference type="Proteomes" id="UP001501842">
    <property type="component" value="Unassembled WGS sequence"/>
</dbReference>
<organism evidence="1 2">
    <name type="scientific">Actinocorallia aurantiaca</name>
    <dbReference type="NCBI Taxonomy" id="46204"/>
    <lineage>
        <taxon>Bacteria</taxon>
        <taxon>Bacillati</taxon>
        <taxon>Actinomycetota</taxon>
        <taxon>Actinomycetes</taxon>
        <taxon>Streptosporangiales</taxon>
        <taxon>Thermomonosporaceae</taxon>
        <taxon>Actinocorallia</taxon>
    </lineage>
</organism>
<dbReference type="EMBL" id="BAAATZ010000012">
    <property type="protein sequence ID" value="GAA2727996.1"/>
    <property type="molecule type" value="Genomic_DNA"/>
</dbReference>
<comment type="caution">
    <text evidence="1">The sequence shown here is derived from an EMBL/GenBank/DDBJ whole genome shotgun (WGS) entry which is preliminary data.</text>
</comment>
<evidence type="ECO:0000313" key="2">
    <source>
        <dbReference type="Proteomes" id="UP001501842"/>
    </source>
</evidence>
<dbReference type="RefSeq" id="WP_344451502.1">
    <property type="nucleotide sequence ID" value="NZ_BAAATZ010000012.1"/>
</dbReference>
<gene>
    <name evidence="1" type="ORF">GCM10010439_35230</name>
</gene>
<accession>A0ABN3UBH4</accession>
<evidence type="ECO:0000313" key="1">
    <source>
        <dbReference type="EMBL" id="GAA2727996.1"/>
    </source>
</evidence>